<sequence>MLQRYRAIRSSIPFVEAVKEMVLSTCDHKKSAAPLKHLLESKATTVGEVCLLNDPVIADYPIMGGSL</sequence>
<proteinExistence type="predicted"/>
<accession>A0A833TAY1</accession>
<reference evidence="1" key="1">
    <citation type="submission" date="2020-04" db="EMBL/GenBank/DDBJ databases">
        <title>Hybrid Assembly of Korean Phytophthora infestans isolates.</title>
        <authorList>
            <person name="Prokchorchik M."/>
            <person name="Lee Y."/>
            <person name="Seo J."/>
            <person name="Cho J.-H."/>
            <person name="Park Y.-E."/>
            <person name="Jang D.-C."/>
            <person name="Im J.-S."/>
            <person name="Choi J.-G."/>
            <person name="Park H.-J."/>
            <person name="Lee G.-B."/>
            <person name="Lee Y.-G."/>
            <person name="Hong S.-Y."/>
            <person name="Cho K."/>
            <person name="Sohn K.H."/>
        </authorList>
    </citation>
    <scope>NUCLEOTIDE SEQUENCE</scope>
    <source>
        <strain evidence="1">KR_1_A1</strain>
        <strain evidence="2">KR_2_A2</strain>
    </source>
</reference>
<dbReference type="Proteomes" id="UP000704712">
    <property type="component" value="Unassembled WGS sequence"/>
</dbReference>
<dbReference type="AlphaFoldDB" id="A0A833TAY1"/>
<organism evidence="1 3">
    <name type="scientific">Phytophthora infestans</name>
    <name type="common">Potato late blight agent</name>
    <name type="synonym">Botrytis infestans</name>
    <dbReference type="NCBI Taxonomy" id="4787"/>
    <lineage>
        <taxon>Eukaryota</taxon>
        <taxon>Sar</taxon>
        <taxon>Stramenopiles</taxon>
        <taxon>Oomycota</taxon>
        <taxon>Peronosporomycetes</taxon>
        <taxon>Peronosporales</taxon>
        <taxon>Peronosporaceae</taxon>
        <taxon>Phytophthora</taxon>
    </lineage>
</organism>
<dbReference type="EMBL" id="JAACNO010002676">
    <property type="protein sequence ID" value="KAF4131764.1"/>
    <property type="molecule type" value="Genomic_DNA"/>
</dbReference>
<keyword evidence="3" id="KW-1185">Reference proteome</keyword>
<evidence type="ECO:0000313" key="3">
    <source>
        <dbReference type="Proteomes" id="UP000602510"/>
    </source>
</evidence>
<evidence type="ECO:0000313" key="1">
    <source>
        <dbReference type="EMBL" id="KAF4040270.1"/>
    </source>
</evidence>
<name>A0A833TAY1_PHYIN</name>
<comment type="caution">
    <text evidence="1">The sequence shown here is derived from an EMBL/GenBank/DDBJ whole genome shotgun (WGS) entry which is preliminary data.</text>
</comment>
<evidence type="ECO:0000313" key="2">
    <source>
        <dbReference type="EMBL" id="KAF4131764.1"/>
    </source>
</evidence>
<protein>
    <submittedName>
        <fullName evidence="1">Uncharacterized protein</fullName>
    </submittedName>
</protein>
<gene>
    <name evidence="1" type="ORF">GN244_ATG07461</name>
    <name evidence="2" type="ORF">GN958_ATG19021</name>
</gene>
<dbReference type="EMBL" id="WSZM01000149">
    <property type="protein sequence ID" value="KAF4040270.1"/>
    <property type="molecule type" value="Genomic_DNA"/>
</dbReference>
<dbReference type="Proteomes" id="UP000602510">
    <property type="component" value="Unassembled WGS sequence"/>
</dbReference>